<dbReference type="Proteomes" id="UP001174677">
    <property type="component" value="Unassembled WGS sequence"/>
</dbReference>
<dbReference type="EMBL" id="JARPOI010000400">
    <property type="protein sequence ID" value="KAJ9128758.1"/>
    <property type="molecule type" value="Genomic_DNA"/>
</dbReference>
<sequence>SGIPLEIEKLRTNMISITTLFRWDRIDDSSRAPVIEFSAWSRHLVPRPK</sequence>
<gene>
    <name evidence="1" type="ORF">P3X46_034508</name>
</gene>
<comment type="caution">
    <text evidence="1">The sequence shown here is derived from an EMBL/GenBank/DDBJ whole genome shotgun (WGS) entry which is preliminary data.</text>
</comment>
<proteinExistence type="predicted"/>
<reference evidence="1 2" key="1">
    <citation type="journal article" date="2023" name="Plant Biotechnol. J.">
        <title>Chromosome-level wild Hevea brasiliensis genome provides new tools for genomic-assisted breeding and valuable loci to elevate rubber yield.</title>
        <authorList>
            <person name="Cheng H."/>
            <person name="Song X."/>
            <person name="Hu Y."/>
            <person name="Wu T."/>
            <person name="Yang Q."/>
            <person name="An Z."/>
            <person name="Feng S."/>
            <person name="Deng Z."/>
            <person name="Wu W."/>
            <person name="Zeng X."/>
            <person name="Tu M."/>
            <person name="Wang X."/>
            <person name="Huang H."/>
        </authorList>
    </citation>
    <scope>NUCLEOTIDE SEQUENCE [LARGE SCALE GENOMIC DNA]</scope>
    <source>
        <strain evidence="1">MT/VB/25A 57/8</strain>
    </source>
</reference>
<protein>
    <submittedName>
        <fullName evidence="1">Uncharacterized protein</fullName>
    </submittedName>
</protein>
<name>A0ABQ9K943_HEVBR</name>
<feature type="non-terminal residue" evidence="1">
    <location>
        <position position="1"/>
    </location>
</feature>
<evidence type="ECO:0000313" key="2">
    <source>
        <dbReference type="Proteomes" id="UP001174677"/>
    </source>
</evidence>
<accession>A0ABQ9K943</accession>
<feature type="non-terminal residue" evidence="1">
    <location>
        <position position="49"/>
    </location>
</feature>
<organism evidence="1 2">
    <name type="scientific">Hevea brasiliensis</name>
    <name type="common">Para rubber tree</name>
    <name type="synonym">Siphonia brasiliensis</name>
    <dbReference type="NCBI Taxonomy" id="3981"/>
    <lineage>
        <taxon>Eukaryota</taxon>
        <taxon>Viridiplantae</taxon>
        <taxon>Streptophyta</taxon>
        <taxon>Embryophyta</taxon>
        <taxon>Tracheophyta</taxon>
        <taxon>Spermatophyta</taxon>
        <taxon>Magnoliopsida</taxon>
        <taxon>eudicotyledons</taxon>
        <taxon>Gunneridae</taxon>
        <taxon>Pentapetalae</taxon>
        <taxon>rosids</taxon>
        <taxon>fabids</taxon>
        <taxon>Malpighiales</taxon>
        <taxon>Euphorbiaceae</taxon>
        <taxon>Crotonoideae</taxon>
        <taxon>Micrandreae</taxon>
        <taxon>Hevea</taxon>
    </lineage>
</organism>
<keyword evidence="2" id="KW-1185">Reference proteome</keyword>
<evidence type="ECO:0000313" key="1">
    <source>
        <dbReference type="EMBL" id="KAJ9128758.1"/>
    </source>
</evidence>